<dbReference type="InterPro" id="IPR011006">
    <property type="entry name" value="CheY-like_superfamily"/>
</dbReference>
<dbReference type="InterPro" id="IPR050595">
    <property type="entry name" value="Bact_response_regulator"/>
</dbReference>
<accession>A0A4Y8MUN1</accession>
<keyword evidence="1 2" id="KW-0597">Phosphoprotein</keyword>
<evidence type="ECO:0000313" key="5">
    <source>
        <dbReference type="Proteomes" id="UP000297385"/>
    </source>
</evidence>
<dbReference type="GO" id="GO:0000160">
    <property type="term" value="P:phosphorelay signal transduction system"/>
    <property type="evidence" value="ECO:0007669"/>
    <property type="project" value="InterPro"/>
</dbReference>
<dbReference type="GeneID" id="97310441"/>
<gene>
    <name evidence="4" type="ORF">E2553_31105</name>
</gene>
<feature type="modified residue" description="4-aspartylphosphate" evidence="2">
    <location>
        <position position="52"/>
    </location>
</feature>
<feature type="domain" description="Response regulatory" evidence="3">
    <location>
        <begin position="3"/>
        <end position="115"/>
    </location>
</feature>
<evidence type="ECO:0000256" key="2">
    <source>
        <dbReference type="PROSITE-ProRule" id="PRU00169"/>
    </source>
</evidence>
<dbReference type="InterPro" id="IPR001789">
    <property type="entry name" value="Sig_transdc_resp-reg_receiver"/>
</dbReference>
<proteinExistence type="predicted"/>
<dbReference type="SMART" id="SM00448">
    <property type="entry name" value="REC"/>
    <property type="match status" value="1"/>
</dbReference>
<dbReference type="PANTHER" id="PTHR44591:SF3">
    <property type="entry name" value="RESPONSE REGULATORY DOMAIN-CONTAINING PROTEIN"/>
    <property type="match status" value="1"/>
</dbReference>
<sequence length="145" mass="16402">MPTILVVDDEPGLLELFQFALEWRGYRVLLTGNGLAALQTAARQIPDLIVTDWNMPRMNGVELCQRLKSYPALAQIPVVLLSAEILPVQIQPVWTQFRRKPVDLDDLELTVGLLLLARDRLKTARHIPTDRAASRWQPVTSKLIV</sequence>
<evidence type="ECO:0000259" key="3">
    <source>
        <dbReference type="PROSITE" id="PS50110"/>
    </source>
</evidence>
<comment type="caution">
    <text evidence="4">The sequence shown here is derived from an EMBL/GenBank/DDBJ whole genome shotgun (WGS) entry which is preliminary data.</text>
</comment>
<dbReference type="PROSITE" id="PS50110">
    <property type="entry name" value="RESPONSE_REGULATORY"/>
    <property type="match status" value="1"/>
</dbReference>
<dbReference type="Proteomes" id="UP000297385">
    <property type="component" value="Unassembled WGS sequence"/>
</dbReference>
<dbReference type="AlphaFoldDB" id="A0A4Y8MUN1"/>
<dbReference type="EMBL" id="SNVI01000002">
    <property type="protein sequence ID" value="TFE41139.1"/>
    <property type="molecule type" value="Genomic_DNA"/>
</dbReference>
<dbReference type="SUPFAM" id="SSF52172">
    <property type="entry name" value="CheY-like"/>
    <property type="match status" value="1"/>
</dbReference>
<reference evidence="4 5" key="1">
    <citation type="submission" date="2019-03" db="EMBL/GenBank/DDBJ databases">
        <title>Complete Genome Sequence of Paraburkholderia dipogonis ICMP 19430T, a Nitrogen-fixing Symbiont of the South African Invasive Legume Dipogon lignosus in New Zealand.</title>
        <authorList>
            <person name="De Meyer S.E."/>
        </authorList>
    </citation>
    <scope>NUCLEOTIDE SEQUENCE [LARGE SCALE GENOMIC DNA]</scope>
    <source>
        <strain evidence="4 5">ICMP 19430</strain>
    </source>
</reference>
<dbReference type="Pfam" id="PF00072">
    <property type="entry name" value="Response_reg"/>
    <property type="match status" value="1"/>
</dbReference>
<protein>
    <submittedName>
        <fullName evidence="4">Response regulator</fullName>
    </submittedName>
</protein>
<dbReference type="RefSeq" id="WP_134463921.1">
    <property type="nucleotide sequence ID" value="NZ_JBHMFL010000168.1"/>
</dbReference>
<organism evidence="4 5">
    <name type="scientific">Paraburkholderia dipogonis</name>
    <dbReference type="NCBI Taxonomy" id="1211383"/>
    <lineage>
        <taxon>Bacteria</taxon>
        <taxon>Pseudomonadati</taxon>
        <taxon>Pseudomonadota</taxon>
        <taxon>Betaproteobacteria</taxon>
        <taxon>Burkholderiales</taxon>
        <taxon>Burkholderiaceae</taxon>
        <taxon>Paraburkholderia</taxon>
    </lineage>
</organism>
<evidence type="ECO:0000256" key="1">
    <source>
        <dbReference type="ARBA" id="ARBA00022553"/>
    </source>
</evidence>
<dbReference type="Gene3D" id="3.40.50.2300">
    <property type="match status" value="1"/>
</dbReference>
<evidence type="ECO:0000313" key="4">
    <source>
        <dbReference type="EMBL" id="TFE41139.1"/>
    </source>
</evidence>
<dbReference type="PANTHER" id="PTHR44591">
    <property type="entry name" value="STRESS RESPONSE REGULATOR PROTEIN 1"/>
    <property type="match status" value="1"/>
</dbReference>
<name>A0A4Y8MUN1_9BURK</name>